<dbReference type="Gene3D" id="3.30.2130.30">
    <property type="match status" value="1"/>
</dbReference>
<evidence type="ECO:0000256" key="1">
    <source>
        <dbReference type="SAM" id="MobiDB-lite"/>
    </source>
</evidence>
<dbReference type="Proteomes" id="UP000078560">
    <property type="component" value="Unassembled WGS sequence"/>
</dbReference>
<feature type="compositionally biased region" description="Basic and acidic residues" evidence="1">
    <location>
        <begin position="411"/>
        <end position="420"/>
    </location>
</feature>
<dbReference type="AlphaFoldDB" id="A0A1A8W9D7"/>
<feature type="compositionally biased region" description="Polar residues" evidence="1">
    <location>
        <begin position="399"/>
        <end position="410"/>
    </location>
</feature>
<organism evidence="2 3">
    <name type="scientific">Plasmodium ovale curtisi</name>
    <dbReference type="NCBI Taxonomy" id="864141"/>
    <lineage>
        <taxon>Eukaryota</taxon>
        <taxon>Sar</taxon>
        <taxon>Alveolata</taxon>
        <taxon>Apicomplexa</taxon>
        <taxon>Aconoidasida</taxon>
        <taxon>Haemosporida</taxon>
        <taxon>Plasmodiidae</taxon>
        <taxon>Plasmodium</taxon>
        <taxon>Plasmodium (Plasmodium)</taxon>
    </lineage>
</organism>
<evidence type="ECO:0000313" key="2">
    <source>
        <dbReference type="EMBL" id="SBS88589.1"/>
    </source>
</evidence>
<sequence>MRPFRLALVASKRAFSIYNFFLSVRKGVETTLKNDIKYVYSRELLNYERERKDIKDKEKKVRHLVKLTKVNGGIQLKCSTSLIYLLSLKCKYVESIWLNLSKNRPCMSSTCLESIIKSVEWIRYVHFSDLKYIPLKITSVKSKLFDITCIRNTVYKCLLHVQTNYHTVGSPSNGEVVIPSDESHDKSLADKETKNLQNVWNLLSIHIEENICNVDIKFTGKLSPRFYEYGHINEFDSVKNIVVCQDFNFFSLFSNNCNIKNAKIKDIVNNNVPYWSICEEKKKVQIEHKNGEIGNAQTSNFYKYTYFSNTGKGIQNDLPCDDKKGTTSPAWVREEYPNACTTEDDLKRGETVGKTEKSTEILLSNGGQVNDQSTTEYPHVRSLNRGCREMNQRVGNEEGNPNSGTSSNGEANHKKEKIETGSKLGSKLGSKIGCEYDLELECMRKRRMVEHLNNMEIKRMEFYNNSFFLSDDCYDSAGCIYSLVLQKCLRNKKKVNIIWDPFCTYGNIIFESLSYLLNLPLYNEKEILPFMNLKIYDKTEFINMYKHTVNLTTSNCNKDVQLIGTDSRHMMIAQCKKNLIRYALYYRDIFKQMKLKEDNTNKGEEETCPNRVKRNSFLKNVLKENVYWEESESEDGERSFFEETADATFGKDMDIWYSMGEEKQKKLAKGINKQMGSRKITQKGMETNKGADFHSGREAQEGEDLNMTTPDIDNLSISTADDEKYNLGFPIDVSFHKAHFFNVAPFIKNATIITKIPHFSFSKVSKGGMRKNKKERWRRKHILELGMNKKTFTLYEQFDQMLISKSDWTGVYVMTRSRAFLNKSKLKWNKILSIMDSKGRQLTLLSWTGRKKSLYSMASEDDKLKELEKFSDQLKFGP</sequence>
<protein>
    <submittedName>
        <fullName evidence="2">Uncharacterized protein</fullName>
    </submittedName>
</protein>
<name>A0A1A8W9D7_PLAOA</name>
<gene>
    <name evidence="2" type="ORF">POVCU2_0049340</name>
</gene>
<dbReference type="EMBL" id="FLQU01000640">
    <property type="protein sequence ID" value="SBS88589.1"/>
    <property type="molecule type" value="Genomic_DNA"/>
</dbReference>
<feature type="region of interest" description="Disordered" evidence="1">
    <location>
        <begin position="392"/>
        <end position="420"/>
    </location>
</feature>
<reference evidence="3" key="1">
    <citation type="submission" date="2016-05" db="EMBL/GenBank/DDBJ databases">
        <authorList>
            <person name="Naeem Raeece"/>
        </authorList>
    </citation>
    <scope>NUCLEOTIDE SEQUENCE [LARGE SCALE GENOMIC DNA]</scope>
</reference>
<accession>A0A1A8W9D7</accession>
<proteinExistence type="predicted"/>
<evidence type="ECO:0000313" key="3">
    <source>
        <dbReference type="Proteomes" id="UP000078560"/>
    </source>
</evidence>